<feature type="transmembrane region" description="Helical" evidence="7">
    <location>
        <begin position="61"/>
        <end position="80"/>
    </location>
</feature>
<evidence type="ECO:0000256" key="3">
    <source>
        <dbReference type="ARBA" id="ARBA00022692"/>
    </source>
</evidence>
<feature type="transmembrane region" description="Helical" evidence="7">
    <location>
        <begin position="179"/>
        <end position="197"/>
    </location>
</feature>
<evidence type="ECO:0000256" key="6">
    <source>
        <dbReference type="ARBA" id="ARBA00023315"/>
    </source>
</evidence>
<keyword evidence="4 7" id="KW-1133">Transmembrane helix</keyword>
<evidence type="ECO:0000256" key="4">
    <source>
        <dbReference type="ARBA" id="ARBA00022989"/>
    </source>
</evidence>
<feature type="transmembrane region" description="Helical" evidence="7">
    <location>
        <begin position="422"/>
        <end position="442"/>
    </location>
</feature>
<feature type="transmembrane region" description="Helical" evidence="7">
    <location>
        <begin position="100"/>
        <end position="118"/>
    </location>
</feature>
<dbReference type="GO" id="GO:0016746">
    <property type="term" value="F:acyltransferase activity"/>
    <property type="evidence" value="ECO:0007669"/>
    <property type="project" value="UniProtKB-KW"/>
</dbReference>
<evidence type="ECO:0000313" key="9">
    <source>
        <dbReference type="Proteomes" id="UP000235965"/>
    </source>
</evidence>
<evidence type="ECO:0000256" key="7">
    <source>
        <dbReference type="SAM" id="Phobius"/>
    </source>
</evidence>
<dbReference type="FunCoup" id="A0A2J7QZX4">
    <property type="interactions" value="634"/>
</dbReference>
<reference evidence="8 9" key="1">
    <citation type="submission" date="2017-12" db="EMBL/GenBank/DDBJ databases">
        <title>Hemimetabolous genomes reveal molecular basis of termite eusociality.</title>
        <authorList>
            <person name="Harrison M.C."/>
            <person name="Jongepier E."/>
            <person name="Robertson H.M."/>
            <person name="Arning N."/>
            <person name="Bitard-Feildel T."/>
            <person name="Chao H."/>
            <person name="Childers C.P."/>
            <person name="Dinh H."/>
            <person name="Doddapaneni H."/>
            <person name="Dugan S."/>
            <person name="Gowin J."/>
            <person name="Greiner C."/>
            <person name="Han Y."/>
            <person name="Hu H."/>
            <person name="Hughes D.S.T."/>
            <person name="Huylmans A.-K."/>
            <person name="Kemena C."/>
            <person name="Kremer L.P.M."/>
            <person name="Lee S.L."/>
            <person name="Lopez-Ezquerra A."/>
            <person name="Mallet L."/>
            <person name="Monroy-Kuhn J.M."/>
            <person name="Moser A."/>
            <person name="Murali S.C."/>
            <person name="Muzny D.M."/>
            <person name="Otani S."/>
            <person name="Piulachs M.-D."/>
            <person name="Poelchau M."/>
            <person name="Qu J."/>
            <person name="Schaub F."/>
            <person name="Wada-Katsumata A."/>
            <person name="Worley K.C."/>
            <person name="Xie Q."/>
            <person name="Ylla G."/>
            <person name="Poulsen M."/>
            <person name="Gibbs R.A."/>
            <person name="Schal C."/>
            <person name="Richards S."/>
            <person name="Belles X."/>
            <person name="Korb J."/>
            <person name="Bornberg-Bauer E."/>
        </authorList>
    </citation>
    <scope>NUCLEOTIDE SEQUENCE [LARGE SCALE GENOMIC DNA]</scope>
    <source>
        <tissue evidence="8">Whole body</tissue>
    </source>
</reference>
<name>A0A2J7QZX4_9NEOP</name>
<dbReference type="PANTHER" id="PTHR13906">
    <property type="entry name" value="PORCUPINE"/>
    <property type="match status" value="1"/>
</dbReference>
<dbReference type="InterPro" id="IPR004299">
    <property type="entry name" value="MBOAT_fam"/>
</dbReference>
<protein>
    <recommendedName>
        <fullName evidence="10">Lysophospholipid acyltransferase 1</fullName>
    </recommendedName>
</protein>
<keyword evidence="9" id="KW-1185">Reference proteome</keyword>
<evidence type="ECO:0008006" key="10">
    <source>
        <dbReference type="Google" id="ProtNLM"/>
    </source>
</evidence>
<dbReference type="InParanoid" id="A0A2J7QZX4"/>
<keyword evidence="2" id="KW-0808">Transferase</keyword>
<keyword evidence="3 7" id="KW-0812">Transmembrane</keyword>
<evidence type="ECO:0000256" key="1">
    <source>
        <dbReference type="ARBA" id="ARBA00004141"/>
    </source>
</evidence>
<dbReference type="GO" id="GO:0030258">
    <property type="term" value="P:lipid modification"/>
    <property type="evidence" value="ECO:0007669"/>
    <property type="project" value="TreeGrafter"/>
</dbReference>
<dbReference type="Pfam" id="PF03062">
    <property type="entry name" value="MBOAT"/>
    <property type="match status" value="1"/>
</dbReference>
<dbReference type="Proteomes" id="UP000235965">
    <property type="component" value="Unassembled WGS sequence"/>
</dbReference>
<dbReference type="GO" id="GO:0016020">
    <property type="term" value="C:membrane"/>
    <property type="evidence" value="ECO:0007669"/>
    <property type="project" value="UniProtKB-SubCell"/>
</dbReference>
<dbReference type="AlphaFoldDB" id="A0A2J7QZX4"/>
<feature type="transmembrane region" description="Helical" evidence="7">
    <location>
        <begin position="384"/>
        <end position="402"/>
    </location>
</feature>
<keyword evidence="5 7" id="KW-0472">Membrane</keyword>
<organism evidence="8 9">
    <name type="scientific">Cryptotermes secundus</name>
    <dbReference type="NCBI Taxonomy" id="105785"/>
    <lineage>
        <taxon>Eukaryota</taxon>
        <taxon>Metazoa</taxon>
        <taxon>Ecdysozoa</taxon>
        <taxon>Arthropoda</taxon>
        <taxon>Hexapoda</taxon>
        <taxon>Insecta</taxon>
        <taxon>Pterygota</taxon>
        <taxon>Neoptera</taxon>
        <taxon>Polyneoptera</taxon>
        <taxon>Dictyoptera</taxon>
        <taxon>Blattodea</taxon>
        <taxon>Blattoidea</taxon>
        <taxon>Termitoidae</taxon>
        <taxon>Kalotermitidae</taxon>
        <taxon>Cryptotermitinae</taxon>
        <taxon>Cryptotermes</taxon>
    </lineage>
</organism>
<evidence type="ECO:0000256" key="5">
    <source>
        <dbReference type="ARBA" id="ARBA00023136"/>
    </source>
</evidence>
<dbReference type="STRING" id="105785.A0A2J7QZX4"/>
<proteinExistence type="predicted"/>
<evidence type="ECO:0000256" key="2">
    <source>
        <dbReference type="ARBA" id="ARBA00022679"/>
    </source>
</evidence>
<dbReference type="EMBL" id="NEVH01009067">
    <property type="protein sequence ID" value="PNF34141.1"/>
    <property type="molecule type" value="Genomic_DNA"/>
</dbReference>
<comment type="caution">
    <text evidence="8">The sequence shown here is derived from an EMBL/GenBank/DDBJ whole genome shotgun (WGS) entry which is preliminary data.</text>
</comment>
<keyword evidence="6" id="KW-0012">Acyltransferase</keyword>
<gene>
    <name evidence="8" type="ORF">B7P43_G01151</name>
</gene>
<dbReference type="PANTHER" id="PTHR13906:SF4">
    <property type="entry name" value="LYSOPHOSPHOLIPID ACYLTRANSFERASE 6"/>
    <property type="match status" value="1"/>
</dbReference>
<accession>A0A2J7QZX4</accession>
<dbReference type="OrthoDB" id="286734at2759"/>
<dbReference type="InterPro" id="IPR049941">
    <property type="entry name" value="LPLAT_7/PORCN-like"/>
</dbReference>
<comment type="subcellular location">
    <subcellularLocation>
        <location evidence="1">Membrane</location>
        <topology evidence="1">Multi-pass membrane protein</topology>
    </subcellularLocation>
</comment>
<evidence type="ECO:0000313" key="8">
    <source>
        <dbReference type="EMBL" id="PNF34141.1"/>
    </source>
</evidence>
<feature type="transmembrane region" description="Helical" evidence="7">
    <location>
        <begin position="236"/>
        <end position="257"/>
    </location>
</feature>
<sequence>MAAAFDEYYEGSRIFTWVSDLSGLPLDQVNFVISQVLALACAPVFRNTLHPSTTSPATRHAFGLVLGLAFGYFCFGMQAVHLGGLPALCYVVMRTQDPHIMQRMVLAVALVYLSCIHLHRQMYNYGSYTLDITGPLMVITQKVTSLAFSLHDGLTRREDELTSSQKYHIVRKMPSALEFFSYMFHFQALMCGPVLFYRDYVDFIHGHRLLKNAPPSSGHVDNNSNSRKVILEPSPYLVVFKKVVCSILCAVLFLSLIPSFPIQRVKEPEFLEEFSLPSKMMYLVVATTVGRFKYYHAWLLADAICNASGLGFNGYDAKGRARWDLISNVDILRFEFGLSLRDSIEQWNKGTTRWLRMVVYERTPHFQTVLTYALSALWHGFYPGYYLTFMSGALFTFASRSVRRSIRHYFVHSGPLKAMYDIVTMITTRIVMGYITFSFLLLEFWPSIQVYLQLYMFLHVLGVLALLVLPVLLPPARPASQAEKSSAVSSNGVVSAQH</sequence>
<feature type="transmembrane region" description="Helical" evidence="7">
    <location>
        <begin position="454"/>
        <end position="473"/>
    </location>
</feature>